<feature type="compositionally biased region" description="Polar residues" evidence="2">
    <location>
        <begin position="778"/>
        <end position="797"/>
    </location>
</feature>
<feature type="region of interest" description="Disordered" evidence="2">
    <location>
        <begin position="2640"/>
        <end position="2695"/>
    </location>
</feature>
<evidence type="ECO:0000256" key="1">
    <source>
        <dbReference type="SAM" id="Coils"/>
    </source>
</evidence>
<feature type="region of interest" description="Disordered" evidence="2">
    <location>
        <begin position="160"/>
        <end position="185"/>
    </location>
</feature>
<feature type="region of interest" description="Disordered" evidence="2">
    <location>
        <begin position="775"/>
        <end position="805"/>
    </location>
</feature>
<feature type="compositionally biased region" description="Low complexity" evidence="2">
    <location>
        <begin position="2663"/>
        <end position="2679"/>
    </location>
</feature>
<feature type="compositionally biased region" description="Low complexity" evidence="2">
    <location>
        <begin position="901"/>
        <end position="915"/>
    </location>
</feature>
<feature type="compositionally biased region" description="Low complexity" evidence="2">
    <location>
        <begin position="2009"/>
        <end position="2023"/>
    </location>
</feature>
<reference evidence="3" key="1">
    <citation type="journal article" date="2021" name="Proc. Natl. Acad. Sci. U.S.A.">
        <title>Three genomes in the algal genus Volvox reveal the fate of a haploid sex-determining region after a transition to homothallism.</title>
        <authorList>
            <person name="Yamamoto K."/>
            <person name="Hamaji T."/>
            <person name="Kawai-Toyooka H."/>
            <person name="Matsuzaki R."/>
            <person name="Takahashi F."/>
            <person name="Nishimura Y."/>
            <person name="Kawachi M."/>
            <person name="Noguchi H."/>
            <person name="Minakuchi Y."/>
            <person name="Umen J.G."/>
            <person name="Toyoda A."/>
            <person name="Nozaki H."/>
        </authorList>
    </citation>
    <scope>NUCLEOTIDE SEQUENCE</scope>
    <source>
        <strain evidence="3">NIES-3780</strain>
    </source>
</reference>
<feature type="region of interest" description="Disordered" evidence="2">
    <location>
        <begin position="32"/>
        <end position="71"/>
    </location>
</feature>
<feature type="region of interest" description="Disordered" evidence="2">
    <location>
        <begin position="1229"/>
        <end position="1256"/>
    </location>
</feature>
<feature type="region of interest" description="Disordered" evidence="2">
    <location>
        <begin position="2572"/>
        <end position="2603"/>
    </location>
</feature>
<name>A0A8J4AYC9_9CHLO</name>
<evidence type="ECO:0000256" key="2">
    <source>
        <dbReference type="SAM" id="MobiDB-lite"/>
    </source>
</evidence>
<feature type="region of interest" description="Disordered" evidence="2">
    <location>
        <begin position="1770"/>
        <end position="1795"/>
    </location>
</feature>
<feature type="compositionally biased region" description="Polar residues" evidence="2">
    <location>
        <begin position="55"/>
        <end position="64"/>
    </location>
</feature>
<evidence type="ECO:0000313" key="4">
    <source>
        <dbReference type="Proteomes" id="UP000747399"/>
    </source>
</evidence>
<feature type="region of interest" description="Disordered" evidence="2">
    <location>
        <begin position="2909"/>
        <end position="2948"/>
    </location>
</feature>
<keyword evidence="1" id="KW-0175">Coiled coil</keyword>
<feature type="compositionally biased region" description="Low complexity" evidence="2">
    <location>
        <begin position="1631"/>
        <end position="1643"/>
    </location>
</feature>
<feature type="region of interest" description="Disordered" evidence="2">
    <location>
        <begin position="1332"/>
        <end position="1359"/>
    </location>
</feature>
<feature type="compositionally biased region" description="Pro residues" evidence="2">
    <location>
        <begin position="1712"/>
        <end position="1725"/>
    </location>
</feature>
<feature type="region of interest" description="Disordered" evidence="2">
    <location>
        <begin position="1820"/>
        <end position="1914"/>
    </location>
</feature>
<keyword evidence="4" id="KW-1185">Reference proteome</keyword>
<feature type="compositionally biased region" description="Polar residues" evidence="2">
    <location>
        <begin position="2645"/>
        <end position="2662"/>
    </location>
</feature>
<feature type="compositionally biased region" description="Low complexity" evidence="2">
    <location>
        <begin position="1242"/>
        <end position="1254"/>
    </location>
</feature>
<feature type="compositionally biased region" description="Low complexity" evidence="2">
    <location>
        <begin position="1820"/>
        <end position="1833"/>
    </location>
</feature>
<comment type="caution">
    <text evidence="3">The sequence shown here is derived from an EMBL/GenBank/DDBJ whole genome shotgun (WGS) entry which is preliminary data.</text>
</comment>
<feature type="region of interest" description="Disordered" evidence="2">
    <location>
        <begin position="104"/>
        <end position="146"/>
    </location>
</feature>
<feature type="region of interest" description="Disordered" evidence="2">
    <location>
        <begin position="1417"/>
        <end position="1477"/>
    </location>
</feature>
<feature type="compositionally biased region" description="Low complexity" evidence="2">
    <location>
        <begin position="3062"/>
        <end position="3077"/>
    </location>
</feature>
<feature type="region of interest" description="Disordered" evidence="2">
    <location>
        <begin position="396"/>
        <end position="455"/>
    </location>
</feature>
<sequence>MASSRDQVLGEWQSLYNEFLSAERAAENIQQTLAPDPKCPIPPTEPSMTDLAMSASKQYPNGSRQPRPWAPLPGELFEAVAEDCWTEDAVAVEEELLRRLKAQSLSPKSRGGQPLGHGPLQVPQSANKVPPGHRSPGPHRPHSAMNFGTPQHILGHPAANHRGFQSPNRLRSTTPGGNGAAGHLSRDAWPAQRNAAVRASMPAAFAQPVPPSSEEFIPGITGSSVLRFTSQSDAHVHQHRAPAITNAVRSFPPAAEVNLGSHLNQEPAVRMPAFPDESPQPSHSTHVAYPQRCSPVHQGLRLRSNSGRMSMPSPTRSTPRDTSPRSGSCSRGSRQQSGSYVALHHKRQNSPPRPYPPEPRDELFEALHKGVSPNRLRLLIKAVGTAAYEKALRVSREARVSSPSRFNACGVSSMDPRQERQPAPSAAATSKQRSRQPPTPQQQQQQEQQAKRNWAEHSSYLPVANSQGRPHREAGAAAVAAQPFLSSDKWPHRWVEDDKPTFRRQRDEATRPVRRSPNGHGAFRASAPSAAPTPAPQGAGREAISAGGRLAESPLLGREKRWANRPASFSGKRSPQRTGTASSTGAPPATSVAAGGDGEGTTEARRDGGVGGRTHGLAARQASAQVLHVSASARHSPELFISPQAYREYAAQGPRHGQQQSGGATSEEPGANQFEGDEFSIFNVRHIQQRLNESMNAAGRRSVVLPTPPIGALFSNAPDDGDRAPPYDLPLDAHALRETRRHAVGAAPPVPAMRHPSPSAPGAPDALWRTVGIPSPHPSFNSRQGSLSRFNSRQGSAQEMDPPKFELLEDTDTEFEYYEGLAGSRGGAAAAAAGPSPSLTQMEWHANPAYGMSLASSSGGGSAAVRASWPAMVGRGEPASELSLASMLPGRQASGIMPPGASSGTSVGASSSLSESLRRSVESRAGAYAWPDEALQPSQKHNAEIPQDISQRVDPCDALAASLSPVPDLQVAVPPPPEGSGPGMRGAGMGRNVRSLDGDGGAGTRALTAAAAAVVASAINSASANTAPPKPGEQRFRLDGARAVAPPLDVASITEQLSHMDLTSLELIRGYASGYIDGRVQSLPHQGQIRSQVVKSAVLRLVDDVLQAKRDATTLQAPPPSADSAAAVPVIPSETTAIIAAAAMATATVPAVPVDGLSAVSAAAPPPRVTSVIVDDDDDGAPVVSAAGPSNTQIRSGRTTSMALFHKELVARIQQVAEEGMRCGQAQPGMEEWGPAAQDPTAGGPSASASASGSRNKASVVMQPAMRNLDSGATATKAAAAAVFATVGSNAQSPGRVSSESIRRHLKRVSWQSDMGSLEGDDDDGVDAEDSVAPLPSGFTRQRAHTPQRMRLPSAPPGSLAAAVGPLLDDEDGAAAAAVVVAPLKPEVCLELELNSNSEEVASDTALASIIESLAAAPPPRPSASSWGSAPADTATSSPAMPPAMQVAVPTEPGESPRRAPLPPASTPDSGPTGPLSALLFELSTTGTAVMAGESASSVPAPASVAAARNVQQQQVPAYNNTPADDGRQSFAANRSDGSSSGGREVSSPARFVRSRRMSDRISSEDGAPEVSVDVLQRAPVDQPLMGGSCQSCSVHRTSGSSGSGREASPVRHIRGRRTGGNSSGGGVPESTGGNSSNRSLSSGRHRPGRHSSSLAQLIAAHLSDECMDAGGAGAASDPTPREVAQPCHDPIRPELHPQPQPESQPKTKPKQLPPQQPQQAPPTEAPALLVPQGHLTPEQIQIQMLRQEIEELKRQAFWAQQQSLQQQQGLASQAGTSGVPNAAMRGASDGESAASCFTGGSSVLASSNCAATATGAAASTSSSSAASAGHSANVTRSETRVAHRTRGREEEQIGEEYTAQAEAGAKRATAGGVKSCLERRITGAGSPRSCGSAAATPGTTSSPPRASGSVRRAASVARVWPHASGGYPGLPARAGAGGSTVPITAFTSPPRTRAAMGIMLSKPAYAGVLNSPPLSPGSSRPAKLQAMSTSPPANVKAGDGNPAKDRSPPSSGRSKSPGRKGPALPPPPLPLRGMPDLDQALRTESMWFIQQLEAAMSATSPGSNGVSAASDDSVCAQAVTGATAEQGDSDDALGLKISAGVGISPRGDELLRDLVARGAPRAGQVLQELREASLDELAAAVVGLLSGGSAAGTADPSQAGVPAEQLNDAPRPSQPQPNPEGFTPTNVPDNRCDDSPSLAPNELGHEPSRPGTVQVPACTPEPCCTGVDTAAPASVPHIPVASAMTSIKAPSLSGDAADTPPDHGASHQRTLALATDTAAVAAAVATVVVAGYEEVAPSQQHSDTGIEVSTTALSHAGVIGDATGLMTGQLVASAAIPTATAAGGSDTGTAVGSSIGHGPMSLLGQSAINLQEQSLGDTTPTMLTDIDPSAQARLQNLEAIPALLGHGDAGHGMAPQLLSSSHPESSRRDSNSDSNNCSSSINSNSSCGGTSHRRLLDPQGGNGAPPRGVAMAYLRRQPGPGPVATLPSPPPPSGMGLVAGEVGSDAEANAQDPSIAFGSQSTSTSQIPMPATAGGNTTAAAATAADSAVATLPRSAGSSWLSSSLSSVPKARESASDVPTVAVNGLPSGSPRTGALGSPSRSHLDGIVAVESAAADDITAMAKFETIGSVHEVAAHTDSRIRLESTSSRSLSAVQTGTEPQAASAAAAATPTDTPADSGANTPTRSKPRESKSIEQILTELRAVRASMATEGDPDGSRAPRMKALLYQLDSYRRGVERRHGHSHSIVTQLRILHGDMSKWLHASTAGSNGGGGSNATSVKKPQAVTSEVQAPQPPPPSEITPREVLSEKEHPVESAGAAIVLHQQQEKPLTMIARESQSSVNTDATFDLVAASAGATPRDSGTTPRAENFAFPLQQQLAQPQPKACPGDITPSLLTPAETPAAIDADSINKASSAPAMATGTPGARPDFRYPSDAPSPSTHGAGGGSAASAAATVQLCSTASFNAAMPSSAVASNGGETAQGGMSLLDLANQLNTMTMQQKQGFSTTTSAAGGNSSAGATAGFLPGLRASMGAQAAAAEAAPSRTSVGMGPASAHSVPHPQKQSQSLSQQRQSESSLPGSTTGSELKAMSNAEAVSNKDSKKQKTKSKWGLLFRGKK</sequence>
<feature type="region of interest" description="Disordered" evidence="2">
    <location>
        <begin position="1670"/>
        <end position="1726"/>
    </location>
</feature>
<feature type="compositionally biased region" description="Polar residues" evidence="2">
    <location>
        <begin position="303"/>
        <end position="317"/>
    </location>
</feature>
<evidence type="ECO:0000313" key="3">
    <source>
        <dbReference type="EMBL" id="GIL47718.1"/>
    </source>
</evidence>
<feature type="compositionally biased region" description="Low complexity" evidence="2">
    <location>
        <begin position="2433"/>
        <end position="2448"/>
    </location>
</feature>
<feature type="compositionally biased region" description="Polar residues" evidence="2">
    <location>
        <begin position="571"/>
        <end position="585"/>
    </location>
</feature>
<feature type="region of interest" description="Disordered" evidence="2">
    <location>
        <begin position="650"/>
        <end position="673"/>
    </location>
</feature>
<feature type="compositionally biased region" description="Low complexity" evidence="2">
    <location>
        <begin position="1423"/>
        <end position="1450"/>
    </location>
</feature>
<organism evidence="3 4">
    <name type="scientific">Volvox africanus</name>
    <dbReference type="NCBI Taxonomy" id="51714"/>
    <lineage>
        <taxon>Eukaryota</taxon>
        <taxon>Viridiplantae</taxon>
        <taxon>Chlorophyta</taxon>
        <taxon>core chlorophytes</taxon>
        <taxon>Chlorophyceae</taxon>
        <taxon>CS clade</taxon>
        <taxon>Chlamydomonadales</taxon>
        <taxon>Volvocaceae</taxon>
        <taxon>Volvox</taxon>
    </lineage>
</organism>
<feature type="compositionally biased region" description="Low complexity" evidence="2">
    <location>
        <begin position="324"/>
        <end position="339"/>
    </location>
</feature>
<feature type="region of interest" description="Disordered" evidence="2">
    <location>
        <begin position="2406"/>
        <end position="2501"/>
    </location>
</feature>
<feature type="region of interest" description="Disordered" evidence="2">
    <location>
        <begin position="2764"/>
        <end position="2808"/>
    </location>
</feature>
<feature type="region of interest" description="Disordered" evidence="2">
    <location>
        <begin position="890"/>
        <end position="918"/>
    </location>
</feature>
<feature type="compositionally biased region" description="Basic and acidic residues" evidence="2">
    <location>
        <begin position="1838"/>
        <end position="1852"/>
    </location>
</feature>
<feature type="region of interest" description="Disordered" evidence="2">
    <location>
        <begin position="2150"/>
        <end position="2215"/>
    </location>
</feature>
<gene>
    <name evidence="3" type="ORF">Vafri_4482</name>
</gene>
<feature type="region of interest" description="Disordered" evidence="2">
    <location>
        <begin position="1518"/>
        <end position="1653"/>
    </location>
</feature>
<protein>
    <submittedName>
        <fullName evidence="3">Uncharacterized protein</fullName>
    </submittedName>
</protein>
<proteinExistence type="predicted"/>
<dbReference type="EMBL" id="BNCO01000004">
    <property type="protein sequence ID" value="GIL47718.1"/>
    <property type="molecule type" value="Genomic_DNA"/>
</dbReference>
<feature type="compositionally biased region" description="Polar residues" evidence="2">
    <location>
        <begin position="1589"/>
        <end position="1601"/>
    </location>
</feature>
<feature type="region of interest" description="Disordered" evidence="2">
    <location>
        <begin position="968"/>
        <end position="987"/>
    </location>
</feature>
<feature type="compositionally biased region" description="Low complexity" evidence="2">
    <location>
        <begin position="1902"/>
        <end position="1914"/>
    </location>
</feature>
<feature type="coiled-coil region" evidence="1">
    <location>
        <begin position="1736"/>
        <end position="1763"/>
    </location>
</feature>
<feature type="compositionally biased region" description="Basic and acidic residues" evidence="2">
    <location>
        <begin position="496"/>
        <end position="511"/>
    </location>
</feature>
<feature type="region of interest" description="Disordered" evidence="2">
    <location>
        <begin position="271"/>
        <end position="361"/>
    </location>
</feature>
<feature type="region of interest" description="Disordered" evidence="2">
    <location>
        <begin position="3036"/>
        <end position="3118"/>
    </location>
</feature>
<accession>A0A8J4AYC9</accession>
<feature type="region of interest" description="Disordered" evidence="2">
    <location>
        <begin position="496"/>
        <end position="617"/>
    </location>
</feature>
<feature type="region of interest" description="Disordered" evidence="2">
    <location>
        <begin position="1972"/>
        <end position="2037"/>
    </location>
</feature>
<dbReference type="Proteomes" id="UP000747399">
    <property type="component" value="Unassembled WGS sequence"/>
</dbReference>
<feature type="compositionally biased region" description="Polar residues" evidence="2">
    <location>
        <begin position="163"/>
        <end position="175"/>
    </location>
</feature>